<dbReference type="InterPro" id="IPR035500">
    <property type="entry name" value="NHR-like_dom_sf"/>
</dbReference>
<keyword evidence="2 10" id="KW-0479">Metal-binding</keyword>
<keyword evidence="6 10" id="KW-0238">DNA-binding</keyword>
<feature type="region of interest" description="Disordered" evidence="11">
    <location>
        <begin position="138"/>
        <end position="169"/>
    </location>
</feature>
<dbReference type="Pfam" id="PF00104">
    <property type="entry name" value="Hormone_recep"/>
    <property type="match status" value="1"/>
</dbReference>
<dbReference type="InterPro" id="IPR050274">
    <property type="entry name" value="Nuclear_hormone_rcpt_NR2"/>
</dbReference>
<keyword evidence="4 10" id="KW-0862">Zinc</keyword>
<evidence type="ECO:0000256" key="6">
    <source>
        <dbReference type="ARBA" id="ARBA00023125"/>
    </source>
</evidence>
<feature type="domain" description="NR LBD" evidence="13">
    <location>
        <begin position="333"/>
        <end position="566"/>
    </location>
</feature>
<feature type="region of interest" description="Disordered" evidence="11">
    <location>
        <begin position="304"/>
        <end position="340"/>
    </location>
</feature>
<dbReference type="OrthoDB" id="5873264at2759"/>
<dbReference type="Proteomes" id="UP000728032">
    <property type="component" value="Unassembled WGS sequence"/>
</dbReference>
<dbReference type="Pfam" id="PF00105">
    <property type="entry name" value="zf-C4"/>
    <property type="match status" value="1"/>
</dbReference>
<evidence type="ECO:0000256" key="9">
    <source>
        <dbReference type="ARBA" id="ARBA00023242"/>
    </source>
</evidence>
<dbReference type="GO" id="GO:0032502">
    <property type="term" value="P:developmental process"/>
    <property type="evidence" value="ECO:0007669"/>
    <property type="project" value="UniProtKB-ARBA"/>
</dbReference>
<evidence type="ECO:0000313" key="15">
    <source>
        <dbReference type="Proteomes" id="UP000728032"/>
    </source>
</evidence>
<keyword evidence="5 10" id="KW-0805">Transcription regulation</keyword>
<gene>
    <name evidence="14" type="ORF">ONB1V03_LOCUS6272</name>
</gene>
<dbReference type="PROSITE" id="PS51843">
    <property type="entry name" value="NR_LBD"/>
    <property type="match status" value="1"/>
</dbReference>
<dbReference type="InterPro" id="IPR013088">
    <property type="entry name" value="Znf_NHR/GATA"/>
</dbReference>
<keyword evidence="9 10" id="KW-0539">Nucleus</keyword>
<dbReference type="PRINTS" id="PR00047">
    <property type="entry name" value="STROIDFINGER"/>
</dbReference>
<feature type="domain" description="Nuclear receptor" evidence="12">
    <location>
        <begin position="5"/>
        <end position="84"/>
    </location>
</feature>
<dbReference type="GO" id="GO:0006357">
    <property type="term" value="P:regulation of transcription by RNA polymerase II"/>
    <property type="evidence" value="ECO:0007669"/>
    <property type="project" value="UniProtKB-ARBA"/>
</dbReference>
<evidence type="ECO:0000256" key="10">
    <source>
        <dbReference type="RuleBase" id="RU004334"/>
    </source>
</evidence>
<evidence type="ECO:0000256" key="3">
    <source>
        <dbReference type="ARBA" id="ARBA00022771"/>
    </source>
</evidence>
<evidence type="ECO:0000256" key="11">
    <source>
        <dbReference type="SAM" id="MobiDB-lite"/>
    </source>
</evidence>
<evidence type="ECO:0000259" key="13">
    <source>
        <dbReference type="PROSITE" id="PS51843"/>
    </source>
</evidence>
<keyword evidence="8 10" id="KW-0675">Receptor</keyword>
<evidence type="ECO:0000256" key="1">
    <source>
        <dbReference type="ARBA" id="ARBA00004123"/>
    </source>
</evidence>
<dbReference type="GO" id="GO:0008270">
    <property type="term" value="F:zinc ion binding"/>
    <property type="evidence" value="ECO:0007669"/>
    <property type="project" value="UniProtKB-KW"/>
</dbReference>
<proteinExistence type="inferred from homology"/>
<dbReference type="EMBL" id="CAJPVJ010002764">
    <property type="protein sequence ID" value="CAG2166757.1"/>
    <property type="molecule type" value="Genomic_DNA"/>
</dbReference>
<comment type="similarity">
    <text evidence="10">Belongs to the nuclear hormone receptor family.</text>
</comment>
<dbReference type="PRINTS" id="PR00398">
    <property type="entry name" value="STRDHORMONER"/>
</dbReference>
<dbReference type="EMBL" id="OC917589">
    <property type="protein sequence ID" value="CAD7647486.1"/>
    <property type="molecule type" value="Genomic_DNA"/>
</dbReference>
<feature type="compositionally biased region" description="Low complexity" evidence="11">
    <location>
        <begin position="313"/>
        <end position="334"/>
    </location>
</feature>
<dbReference type="SUPFAM" id="SSF48508">
    <property type="entry name" value="Nuclear receptor ligand-binding domain"/>
    <property type="match status" value="1"/>
</dbReference>
<evidence type="ECO:0000256" key="7">
    <source>
        <dbReference type="ARBA" id="ARBA00023163"/>
    </source>
</evidence>
<dbReference type="PROSITE" id="PS51030">
    <property type="entry name" value="NUCLEAR_REC_DBD_2"/>
    <property type="match status" value="1"/>
</dbReference>
<dbReference type="GO" id="GO:0003700">
    <property type="term" value="F:DNA-binding transcription factor activity"/>
    <property type="evidence" value="ECO:0007669"/>
    <property type="project" value="InterPro"/>
</dbReference>
<dbReference type="GO" id="GO:0043565">
    <property type="term" value="F:sequence-specific DNA binding"/>
    <property type="evidence" value="ECO:0007669"/>
    <property type="project" value="InterPro"/>
</dbReference>
<dbReference type="SUPFAM" id="SSF57716">
    <property type="entry name" value="Glucocorticoid receptor-like (DNA-binding domain)"/>
    <property type="match status" value="1"/>
</dbReference>
<evidence type="ECO:0000256" key="4">
    <source>
        <dbReference type="ARBA" id="ARBA00022833"/>
    </source>
</evidence>
<dbReference type="InterPro" id="IPR001628">
    <property type="entry name" value="Znf_hrmn_rcpt"/>
</dbReference>
<dbReference type="PRINTS" id="PR01282">
    <property type="entry name" value="COUPTNFACTOR"/>
</dbReference>
<evidence type="ECO:0000256" key="8">
    <source>
        <dbReference type="ARBA" id="ARBA00023170"/>
    </source>
</evidence>
<evidence type="ECO:0000313" key="14">
    <source>
        <dbReference type="EMBL" id="CAD7647486.1"/>
    </source>
</evidence>
<dbReference type="Gene3D" id="3.30.50.10">
    <property type="entry name" value="Erythroid Transcription Factor GATA-1, subunit A"/>
    <property type="match status" value="1"/>
</dbReference>
<dbReference type="PROSITE" id="PS00031">
    <property type="entry name" value="NUCLEAR_REC_DBD_1"/>
    <property type="match status" value="1"/>
</dbReference>
<feature type="non-terminal residue" evidence="14">
    <location>
        <position position="1"/>
    </location>
</feature>
<keyword evidence="15" id="KW-1185">Reference proteome</keyword>
<dbReference type="SMART" id="SM00399">
    <property type="entry name" value="ZnF_C4"/>
    <property type="match status" value="1"/>
</dbReference>
<keyword evidence="7 10" id="KW-0804">Transcription</keyword>
<reference evidence="14" key="1">
    <citation type="submission" date="2020-11" db="EMBL/GenBank/DDBJ databases">
        <authorList>
            <person name="Tran Van P."/>
        </authorList>
    </citation>
    <scope>NUCLEOTIDE SEQUENCE</scope>
</reference>
<evidence type="ECO:0000256" key="5">
    <source>
        <dbReference type="ARBA" id="ARBA00023015"/>
    </source>
</evidence>
<dbReference type="SMART" id="SM00430">
    <property type="entry name" value="HOLI"/>
    <property type="match status" value="1"/>
</dbReference>
<dbReference type="GO" id="GO:0005634">
    <property type="term" value="C:nucleus"/>
    <property type="evidence" value="ECO:0007669"/>
    <property type="project" value="UniProtKB-SubCell"/>
</dbReference>
<dbReference type="InterPro" id="IPR000536">
    <property type="entry name" value="Nucl_hrmn_rcpt_lig-bd"/>
</dbReference>
<dbReference type="Gene3D" id="1.10.565.10">
    <property type="entry name" value="Retinoid X Receptor"/>
    <property type="match status" value="1"/>
</dbReference>
<dbReference type="InterPro" id="IPR001723">
    <property type="entry name" value="Nuclear_hrmn_rcpt"/>
</dbReference>
<dbReference type="PANTHER" id="PTHR24083">
    <property type="entry name" value="NUCLEAR HORMONE RECEPTOR"/>
    <property type="match status" value="1"/>
</dbReference>
<organism evidence="14">
    <name type="scientific">Oppiella nova</name>
    <dbReference type="NCBI Taxonomy" id="334625"/>
    <lineage>
        <taxon>Eukaryota</taxon>
        <taxon>Metazoa</taxon>
        <taxon>Ecdysozoa</taxon>
        <taxon>Arthropoda</taxon>
        <taxon>Chelicerata</taxon>
        <taxon>Arachnida</taxon>
        <taxon>Acari</taxon>
        <taxon>Acariformes</taxon>
        <taxon>Sarcoptiformes</taxon>
        <taxon>Oribatida</taxon>
        <taxon>Brachypylina</taxon>
        <taxon>Oppioidea</taxon>
        <taxon>Oppiidae</taxon>
        <taxon>Oppiella</taxon>
    </lineage>
</organism>
<evidence type="ECO:0000256" key="2">
    <source>
        <dbReference type="ARBA" id="ARBA00022723"/>
    </source>
</evidence>
<dbReference type="FunFam" id="1.10.565.10:FF:000038">
    <property type="entry name" value="Dissatisfaction, isoform A"/>
    <property type="match status" value="1"/>
</dbReference>
<protein>
    <submittedName>
        <fullName evidence="14">Uncharacterized protein</fullName>
    </submittedName>
</protein>
<dbReference type="AlphaFoldDB" id="A0A7R9LT91"/>
<comment type="subcellular location">
    <subcellularLocation>
        <location evidence="1 10">Nucleus</location>
    </subcellularLocation>
</comment>
<sequence length="569" mass="62677">DRLLDIPCRVCGDRSSGKHYGIYSCDGCSGFFKRSIHRNRIYTCKAQADLHGKCPVDKTHRNQCRACRLKKCFDAAMNKDAVQHERGPRKPKYRDHSHDLKGVLHSHAHHHQHHHHSPLTAALASQSPFTKAINALERHHHQQQHSHLNSPHHTGAHQSPGATGAHTHHHIMSKIPPLISSQTPGADRPGDLLSGLFTTNKPDAQGCSIGANSPFYDSSPAGAPGAAAPPGLLQMLLNAEKSQELIWNSIRSGTGGAGALFGHLHAGAGISNSIPFGMSRLFDEMSAPQTLFLPPFLSTSTGNLFTTAPVPPTQSSSQSNTPTSSGSASNGSRTPDGEQKSISRNQVFNGIPFPKPLSQLSLTSGGAWDSVHEVTARLLFMVIRWVKCLPTYRTLSKNDQITLLEDSWKDLFLLNMAQWSVTLDLVSPLPGAPAYLTRAITNFKATDCPNMSADIQYIQEIMRRFRQLSPDGTECSCLKAIVLFKPETIGLCDVQPVEMLQDQAQCILGDYVRHKYPRQPTRFGRLLLLMPCLRAISANNVERIFFKETIGEIPVEKLLGDMYHMEKFE</sequence>
<dbReference type="CDD" id="cd07163">
    <property type="entry name" value="NR_DBD_TLX"/>
    <property type="match status" value="1"/>
</dbReference>
<accession>A0A7R9LT91</accession>
<evidence type="ECO:0000259" key="12">
    <source>
        <dbReference type="PROSITE" id="PS51030"/>
    </source>
</evidence>
<name>A0A7R9LT91_9ACAR</name>
<keyword evidence="3 10" id="KW-0863">Zinc-finger</keyword>
<dbReference type="FunFam" id="3.30.50.10:FF:000019">
    <property type="entry name" value="Nuclear receptor subfamily 2 group E member"/>
    <property type="match status" value="1"/>
</dbReference>